<evidence type="ECO:0000313" key="4">
    <source>
        <dbReference type="Proteomes" id="UP000233440"/>
    </source>
</evidence>
<dbReference type="RefSeq" id="WP_101352169.1">
    <property type="nucleotide sequence ID" value="NZ_PIQO01000001.1"/>
</dbReference>
<keyword evidence="4" id="KW-1185">Reference proteome</keyword>
<accession>A0A2N3LPH2</accession>
<dbReference type="Gene3D" id="3.40.50.720">
    <property type="entry name" value="NAD(P)-binding Rossmann-like Domain"/>
    <property type="match status" value="1"/>
</dbReference>
<proteinExistence type="predicted"/>
<evidence type="ECO:0000259" key="1">
    <source>
        <dbReference type="Pfam" id="PF01408"/>
    </source>
</evidence>
<dbReference type="SUPFAM" id="SSF51735">
    <property type="entry name" value="NAD(P)-binding Rossmann-fold domains"/>
    <property type="match status" value="1"/>
</dbReference>
<feature type="domain" description="Gfo/Idh/MocA-like oxidoreductase N-terminal" evidence="1">
    <location>
        <begin position="4"/>
        <end position="123"/>
    </location>
</feature>
<dbReference type="InterPro" id="IPR055170">
    <property type="entry name" value="GFO_IDH_MocA-like_dom"/>
</dbReference>
<organism evidence="3 4">
    <name type="scientific">Heyndrickxia camelliae</name>
    <dbReference type="NCBI Taxonomy" id="1707093"/>
    <lineage>
        <taxon>Bacteria</taxon>
        <taxon>Bacillati</taxon>
        <taxon>Bacillota</taxon>
        <taxon>Bacilli</taxon>
        <taxon>Bacillales</taxon>
        <taxon>Bacillaceae</taxon>
        <taxon>Heyndrickxia</taxon>
    </lineage>
</organism>
<dbReference type="OrthoDB" id="9815825at2"/>
<evidence type="ECO:0000259" key="2">
    <source>
        <dbReference type="Pfam" id="PF22725"/>
    </source>
</evidence>
<evidence type="ECO:0000313" key="3">
    <source>
        <dbReference type="EMBL" id="PKR86518.1"/>
    </source>
</evidence>
<comment type="caution">
    <text evidence="3">The sequence shown here is derived from an EMBL/GenBank/DDBJ whole genome shotgun (WGS) entry which is preliminary data.</text>
</comment>
<dbReference type="PANTHER" id="PTHR43377">
    <property type="entry name" value="BILIVERDIN REDUCTASE A"/>
    <property type="match status" value="1"/>
</dbReference>
<dbReference type="PANTHER" id="PTHR43377:SF1">
    <property type="entry name" value="BILIVERDIN REDUCTASE A"/>
    <property type="match status" value="1"/>
</dbReference>
<dbReference type="Proteomes" id="UP000233440">
    <property type="component" value="Unassembled WGS sequence"/>
</dbReference>
<reference evidence="3 4" key="1">
    <citation type="submission" date="2017-11" db="EMBL/GenBank/DDBJ databases">
        <title>Bacillus camelliae sp. nov., isolated from pu'er tea.</title>
        <authorList>
            <person name="Niu L."/>
        </authorList>
    </citation>
    <scope>NUCLEOTIDE SEQUENCE [LARGE SCALE GENOMIC DNA]</scope>
    <source>
        <strain evidence="3 4">7578-1</strain>
    </source>
</reference>
<dbReference type="Pfam" id="PF01408">
    <property type="entry name" value="GFO_IDH_MocA"/>
    <property type="match status" value="1"/>
</dbReference>
<dbReference type="Gene3D" id="3.30.360.10">
    <property type="entry name" value="Dihydrodipicolinate Reductase, domain 2"/>
    <property type="match status" value="1"/>
</dbReference>
<gene>
    <name evidence="3" type="ORF">CWO92_00150</name>
</gene>
<dbReference type="InterPro" id="IPR051450">
    <property type="entry name" value="Gfo/Idh/MocA_Oxidoreductases"/>
</dbReference>
<feature type="domain" description="GFO/IDH/MocA-like oxidoreductase" evidence="2">
    <location>
        <begin position="131"/>
        <end position="257"/>
    </location>
</feature>
<dbReference type="AlphaFoldDB" id="A0A2N3LPH2"/>
<dbReference type="GO" id="GO:0000166">
    <property type="term" value="F:nucleotide binding"/>
    <property type="evidence" value="ECO:0007669"/>
    <property type="project" value="InterPro"/>
</dbReference>
<dbReference type="InterPro" id="IPR000683">
    <property type="entry name" value="Gfo/Idh/MocA-like_OxRdtase_N"/>
</dbReference>
<dbReference type="Pfam" id="PF22725">
    <property type="entry name" value="GFO_IDH_MocA_C3"/>
    <property type="match status" value="1"/>
</dbReference>
<sequence length="341" mass="37450">MEKLKVGVIGCGSIAKYRHLPEYAANPNVEIVAVCDAVEERAKATAEQYGAEAFTDYEQLLNSIETDVISVCLPNYLHAPVSIAALRAGNHVLCEKPMATSHEEALAMIEAAKENGKILMIGHNQRFVASHQKVKKMLEEGEFGKVYSFRTTFSHGGPEGWSIDGRNSWFFDKEKAFIGALGDLGVHKADLIRYLLGEVKEVGAFVETSAKQNTEVDDNAVCIVKMENGTIGTLTASWSYVAGGDNSTVIYTEKAVVRLEDDPTYSLIIHYKNGETVRYQLDKIQTNEDGGQTASHVIDHFVDAVQQNKTPLITGEEGMKSLDVILAALESNEKGQFIKME</sequence>
<dbReference type="SUPFAM" id="SSF55347">
    <property type="entry name" value="Glyceraldehyde-3-phosphate dehydrogenase-like, C-terminal domain"/>
    <property type="match status" value="1"/>
</dbReference>
<dbReference type="InterPro" id="IPR036291">
    <property type="entry name" value="NAD(P)-bd_dom_sf"/>
</dbReference>
<protein>
    <submittedName>
        <fullName evidence="3">Gfo/Idh/MocA family oxidoreductase</fullName>
    </submittedName>
</protein>
<dbReference type="EMBL" id="PIQO01000001">
    <property type="protein sequence ID" value="PKR86518.1"/>
    <property type="molecule type" value="Genomic_DNA"/>
</dbReference>
<name>A0A2N3LPH2_9BACI</name>